<evidence type="ECO:0000313" key="3">
    <source>
        <dbReference type="Proteomes" id="UP001159363"/>
    </source>
</evidence>
<keyword evidence="3" id="KW-1185">Reference proteome</keyword>
<evidence type="ECO:0000313" key="2">
    <source>
        <dbReference type="EMBL" id="KAJ8898345.1"/>
    </source>
</evidence>
<gene>
    <name evidence="2" type="ORF">PR048_003705</name>
</gene>
<accession>A0ABQ9IQ34</accession>
<proteinExistence type="predicted"/>
<name>A0ABQ9IQ34_9NEOP</name>
<organism evidence="2 3">
    <name type="scientific">Dryococelus australis</name>
    <dbReference type="NCBI Taxonomy" id="614101"/>
    <lineage>
        <taxon>Eukaryota</taxon>
        <taxon>Metazoa</taxon>
        <taxon>Ecdysozoa</taxon>
        <taxon>Arthropoda</taxon>
        <taxon>Hexapoda</taxon>
        <taxon>Insecta</taxon>
        <taxon>Pterygota</taxon>
        <taxon>Neoptera</taxon>
        <taxon>Polyneoptera</taxon>
        <taxon>Phasmatodea</taxon>
        <taxon>Verophasmatodea</taxon>
        <taxon>Anareolatae</taxon>
        <taxon>Phasmatidae</taxon>
        <taxon>Eurycanthinae</taxon>
        <taxon>Dryococelus</taxon>
    </lineage>
</organism>
<reference evidence="2 3" key="1">
    <citation type="submission" date="2023-02" db="EMBL/GenBank/DDBJ databases">
        <title>LHISI_Scaffold_Assembly.</title>
        <authorList>
            <person name="Stuart O.P."/>
            <person name="Cleave R."/>
            <person name="Magrath M.J.L."/>
            <person name="Mikheyev A.S."/>
        </authorList>
    </citation>
    <scope>NUCLEOTIDE SEQUENCE [LARGE SCALE GENOMIC DNA]</scope>
    <source>
        <strain evidence="2">Daus_M_001</strain>
        <tissue evidence="2">Leg muscle</tissue>
    </source>
</reference>
<dbReference type="Proteomes" id="UP001159363">
    <property type="component" value="Chromosome 1"/>
</dbReference>
<evidence type="ECO:0000256" key="1">
    <source>
        <dbReference type="SAM" id="MobiDB-lite"/>
    </source>
</evidence>
<sequence length="448" mass="49475">MHKLESTARVQHPSWAGQSSGKRFLTSRRAGFVKRGIGRDSSWLVVESIPGCVARSLERAKTNSALEGIGAAWTEHPSENVFLAGVRGRGGWPWAGATQRLLAGFHHLSSSPILTLHRRDTRTLDFTSLWSVIAVMGNAGIQGQEGTGDPRETSQTSGIFRRDPHLRKSGKRTRFALVGGTQTSSFTPSSEKVVGFFRGLHHMAGRVSIDPESALSCFLSFSRVTSQRALSGRLNSSERARKSESTERERARRCVLAGALSHSLTKHHICLHYFRSTAFTLASLPWMLWRVRAAIPRREYLPSRKTIVRSEFYLRNVLARRPFTSTWQTDPMVRLLSSNQGGAGSIPGGVVPGFPYVGIAPDDAAGRRIFSRISRFPRPCIPALLLAHFASPSSALKTPEGDGAELLTTETENLKTGREWLRKRERSECWSGRLGRSLPKASTVPKIN</sequence>
<dbReference type="EMBL" id="JARBHB010000001">
    <property type="protein sequence ID" value="KAJ8898345.1"/>
    <property type="molecule type" value="Genomic_DNA"/>
</dbReference>
<feature type="region of interest" description="Disordered" evidence="1">
    <location>
        <begin position="1"/>
        <end position="21"/>
    </location>
</feature>
<comment type="caution">
    <text evidence="2">The sequence shown here is derived from an EMBL/GenBank/DDBJ whole genome shotgun (WGS) entry which is preliminary data.</text>
</comment>
<protein>
    <submittedName>
        <fullName evidence="2">Uncharacterized protein</fullName>
    </submittedName>
</protein>
<feature type="region of interest" description="Disordered" evidence="1">
    <location>
        <begin position="141"/>
        <end position="165"/>
    </location>
</feature>